<dbReference type="PANTHER" id="PTHR43798:SF5">
    <property type="entry name" value="MONOACYLGLYCEROL LIPASE ABHD6"/>
    <property type="match status" value="1"/>
</dbReference>
<reference evidence="2" key="1">
    <citation type="journal article" date="2020" name="Stud. Mycol.">
        <title>101 Dothideomycetes genomes: a test case for predicting lifestyles and emergence of pathogens.</title>
        <authorList>
            <person name="Haridas S."/>
            <person name="Albert R."/>
            <person name="Binder M."/>
            <person name="Bloem J."/>
            <person name="Labutti K."/>
            <person name="Salamov A."/>
            <person name="Andreopoulos B."/>
            <person name="Baker S."/>
            <person name="Barry K."/>
            <person name="Bills G."/>
            <person name="Bluhm B."/>
            <person name="Cannon C."/>
            <person name="Castanera R."/>
            <person name="Culley D."/>
            <person name="Daum C."/>
            <person name="Ezra D."/>
            <person name="Gonzalez J."/>
            <person name="Henrissat B."/>
            <person name="Kuo A."/>
            <person name="Liang C."/>
            <person name="Lipzen A."/>
            <person name="Lutzoni F."/>
            <person name="Magnuson J."/>
            <person name="Mondo S."/>
            <person name="Nolan M."/>
            <person name="Ohm R."/>
            <person name="Pangilinan J."/>
            <person name="Park H.-J."/>
            <person name="Ramirez L."/>
            <person name="Alfaro M."/>
            <person name="Sun H."/>
            <person name="Tritt A."/>
            <person name="Yoshinaga Y."/>
            <person name="Zwiers L.-H."/>
            <person name="Turgeon B."/>
            <person name="Goodwin S."/>
            <person name="Spatafora J."/>
            <person name="Crous P."/>
            <person name="Grigoriev I."/>
        </authorList>
    </citation>
    <scope>NUCLEOTIDE SEQUENCE</scope>
    <source>
        <strain evidence="2">CBS 121739</strain>
    </source>
</reference>
<keyword evidence="3" id="KW-1185">Reference proteome</keyword>
<protein>
    <submittedName>
        <fullName evidence="2">Alpha/beta-hydrolase</fullName>
    </submittedName>
</protein>
<dbReference type="RefSeq" id="XP_033603729.1">
    <property type="nucleotide sequence ID" value="XM_033743472.1"/>
</dbReference>
<dbReference type="GO" id="GO:0016020">
    <property type="term" value="C:membrane"/>
    <property type="evidence" value="ECO:0007669"/>
    <property type="project" value="TreeGrafter"/>
</dbReference>
<sequence>MQSATATPPELYHVSLNPSRPSTIIFIHGLGSMHAEWKDVTPHLTAYHILIPDINGHGKSSHISPYTIPAAADAVARLIRTHAHGSTAHVVGLSMGGFITLDLTRRYPELVQSAFISGAAPPEGPRRFFFARPRITWALDALQLALPEAVYRWSARKQGLLPHEELYAHAQANRRWEVWRDVFLSICDDVTWDDVRAVRVRTLLVAGGKMDDVAGIRRVGRALREAGAGESGAYVVEKAGHAWDLQFPDLFAQAVGSWIEGRMLPEEFEAL</sequence>
<dbReference type="PRINTS" id="PR00111">
    <property type="entry name" value="ABHYDROLASE"/>
</dbReference>
<dbReference type="InterPro" id="IPR029058">
    <property type="entry name" value="AB_hydrolase_fold"/>
</dbReference>
<organism evidence="2 3">
    <name type="scientific">Pseudovirgaria hyperparasitica</name>
    <dbReference type="NCBI Taxonomy" id="470096"/>
    <lineage>
        <taxon>Eukaryota</taxon>
        <taxon>Fungi</taxon>
        <taxon>Dikarya</taxon>
        <taxon>Ascomycota</taxon>
        <taxon>Pezizomycotina</taxon>
        <taxon>Dothideomycetes</taxon>
        <taxon>Dothideomycetes incertae sedis</taxon>
        <taxon>Acrospermales</taxon>
        <taxon>Acrospermaceae</taxon>
        <taxon>Pseudovirgaria</taxon>
    </lineage>
</organism>
<dbReference type="GeneID" id="54484526"/>
<feature type="domain" description="AB hydrolase-1" evidence="1">
    <location>
        <begin position="24"/>
        <end position="254"/>
    </location>
</feature>
<dbReference type="GO" id="GO:0047372">
    <property type="term" value="F:monoacylglycerol lipase activity"/>
    <property type="evidence" value="ECO:0007669"/>
    <property type="project" value="TreeGrafter"/>
</dbReference>
<dbReference type="SUPFAM" id="SSF53474">
    <property type="entry name" value="alpha/beta-Hydrolases"/>
    <property type="match status" value="1"/>
</dbReference>
<dbReference type="GO" id="GO:0046464">
    <property type="term" value="P:acylglycerol catabolic process"/>
    <property type="evidence" value="ECO:0007669"/>
    <property type="project" value="TreeGrafter"/>
</dbReference>
<dbReference type="InterPro" id="IPR000073">
    <property type="entry name" value="AB_hydrolase_1"/>
</dbReference>
<dbReference type="OrthoDB" id="8119704at2759"/>
<evidence type="ECO:0000259" key="1">
    <source>
        <dbReference type="Pfam" id="PF12697"/>
    </source>
</evidence>
<name>A0A6A6WEM5_9PEZI</name>
<dbReference type="PANTHER" id="PTHR43798">
    <property type="entry name" value="MONOACYLGLYCEROL LIPASE"/>
    <property type="match status" value="1"/>
</dbReference>
<evidence type="ECO:0000313" key="3">
    <source>
        <dbReference type="Proteomes" id="UP000799437"/>
    </source>
</evidence>
<dbReference type="Pfam" id="PF12697">
    <property type="entry name" value="Abhydrolase_6"/>
    <property type="match status" value="1"/>
</dbReference>
<dbReference type="Proteomes" id="UP000799437">
    <property type="component" value="Unassembled WGS sequence"/>
</dbReference>
<dbReference type="EMBL" id="ML996567">
    <property type="protein sequence ID" value="KAF2761278.1"/>
    <property type="molecule type" value="Genomic_DNA"/>
</dbReference>
<dbReference type="Gene3D" id="3.40.50.1820">
    <property type="entry name" value="alpha/beta hydrolase"/>
    <property type="match status" value="1"/>
</dbReference>
<dbReference type="InterPro" id="IPR050266">
    <property type="entry name" value="AB_hydrolase_sf"/>
</dbReference>
<proteinExistence type="predicted"/>
<gene>
    <name evidence="2" type="ORF">EJ05DRAFT_473808</name>
</gene>
<evidence type="ECO:0000313" key="2">
    <source>
        <dbReference type="EMBL" id="KAF2761278.1"/>
    </source>
</evidence>
<keyword evidence="2" id="KW-0378">Hydrolase</keyword>
<dbReference type="AlphaFoldDB" id="A0A6A6WEM5"/>
<accession>A0A6A6WEM5</accession>